<dbReference type="GO" id="GO:0003676">
    <property type="term" value="F:nucleic acid binding"/>
    <property type="evidence" value="ECO:0007669"/>
    <property type="project" value="InterPro"/>
</dbReference>
<dbReference type="AlphaFoldDB" id="A0A9W9JT22"/>
<reference evidence="4" key="2">
    <citation type="journal article" date="2023" name="IMA Fungus">
        <title>Comparative genomic study of the Penicillium genus elucidates a diverse pangenome and 15 lateral gene transfer events.</title>
        <authorList>
            <person name="Petersen C."/>
            <person name="Sorensen T."/>
            <person name="Nielsen M.R."/>
            <person name="Sondergaard T.E."/>
            <person name="Sorensen J.L."/>
            <person name="Fitzpatrick D.A."/>
            <person name="Frisvad J.C."/>
            <person name="Nielsen K.L."/>
        </authorList>
    </citation>
    <scope>NUCLEOTIDE SEQUENCE</scope>
    <source>
        <strain evidence="4">IBT 30069</strain>
    </source>
</reference>
<evidence type="ECO:0000313" key="5">
    <source>
        <dbReference type="Proteomes" id="UP001149165"/>
    </source>
</evidence>
<gene>
    <name evidence="4" type="ORF">N7456_013576</name>
</gene>
<feature type="region of interest" description="Disordered" evidence="2">
    <location>
        <begin position="1"/>
        <end position="41"/>
    </location>
</feature>
<feature type="compositionally biased region" description="Low complexity" evidence="2">
    <location>
        <begin position="21"/>
        <end position="38"/>
    </location>
</feature>
<dbReference type="OrthoDB" id="4453902at2759"/>
<dbReference type="InterPro" id="IPR001878">
    <property type="entry name" value="Znf_CCHC"/>
</dbReference>
<dbReference type="EMBL" id="JAPQKH010000012">
    <property type="protein sequence ID" value="KAJ5080866.1"/>
    <property type="molecule type" value="Genomic_DNA"/>
</dbReference>
<dbReference type="GO" id="GO:0008270">
    <property type="term" value="F:zinc ion binding"/>
    <property type="evidence" value="ECO:0007669"/>
    <property type="project" value="UniProtKB-KW"/>
</dbReference>
<proteinExistence type="predicted"/>
<name>A0A9W9JT22_9EURO</name>
<dbReference type="SMART" id="SM00343">
    <property type="entry name" value="ZnF_C2HC"/>
    <property type="match status" value="1"/>
</dbReference>
<keyword evidence="5" id="KW-1185">Reference proteome</keyword>
<evidence type="ECO:0000256" key="1">
    <source>
        <dbReference type="PROSITE-ProRule" id="PRU00047"/>
    </source>
</evidence>
<dbReference type="PROSITE" id="PS50158">
    <property type="entry name" value="ZF_CCHC"/>
    <property type="match status" value="1"/>
</dbReference>
<reference evidence="4" key="1">
    <citation type="submission" date="2022-11" db="EMBL/GenBank/DDBJ databases">
        <authorList>
            <person name="Petersen C."/>
        </authorList>
    </citation>
    <scope>NUCLEOTIDE SEQUENCE</scope>
    <source>
        <strain evidence="4">IBT 30069</strain>
    </source>
</reference>
<dbReference type="Proteomes" id="UP001149165">
    <property type="component" value="Unassembled WGS sequence"/>
</dbReference>
<feature type="domain" description="CCHC-type" evidence="3">
    <location>
        <begin position="50"/>
        <end position="63"/>
    </location>
</feature>
<sequence length="499" mass="57702">MSSSSDPAARANAKFLPPSEQQRQQQQQQQQQRQQQQPQQPPCRFDRRICWKCVVPGHIARECTAPHCRPDTRQTRPHAPLGSKASARFQATTMNLFGGLLPTVPGTRPQQQQQRQQPPRRFNRQCCYRCEGRELYAEKEIGIYAREVALSDEGSIQFNPSFFHPLEPSLQSKYPIEGPWDHDTLHWPFPSWDQMLKEAAKRDCWCMDEDGVPIPGAEDFLEHFEDYIPSHNPYCGGEEAIFDAANGYFQSQIELWKNVRYSVDLDKPRSTISHVDNYVCARRKGLPNFAYSAIDYGLDYPVGLDGWTHHGTDRWTVETVRVVKDKGPAPLPHAIMTMWAEADATTMSSKLTLYEVRAILRFFLNRCSRRFPKPERFSTYLVQPVLLIAYLGRNHGRITQAFYDGSGLNLQYSPLISFELEEDEPIGPIDLFFRYLLSDPVGITQTKCIHRPKERQERKEKKKKEEEENKKKKEEGEKEEKEEKEEKSADGEEYVVVDA</sequence>
<keyword evidence="1" id="KW-0862">Zinc</keyword>
<feature type="region of interest" description="Disordered" evidence="2">
    <location>
        <begin position="101"/>
        <end position="120"/>
    </location>
</feature>
<keyword evidence="1" id="KW-0479">Metal-binding</keyword>
<protein>
    <recommendedName>
        <fullName evidence="3">CCHC-type domain-containing protein</fullName>
    </recommendedName>
</protein>
<feature type="compositionally biased region" description="Basic and acidic residues" evidence="2">
    <location>
        <begin position="454"/>
        <end position="490"/>
    </location>
</feature>
<evidence type="ECO:0000259" key="3">
    <source>
        <dbReference type="PROSITE" id="PS50158"/>
    </source>
</evidence>
<comment type="caution">
    <text evidence="4">The sequence shown here is derived from an EMBL/GenBank/DDBJ whole genome shotgun (WGS) entry which is preliminary data.</text>
</comment>
<feature type="region of interest" description="Disordered" evidence="2">
    <location>
        <begin position="447"/>
        <end position="499"/>
    </location>
</feature>
<feature type="compositionally biased region" description="Low complexity" evidence="2">
    <location>
        <begin position="108"/>
        <end position="120"/>
    </location>
</feature>
<evidence type="ECO:0000313" key="4">
    <source>
        <dbReference type="EMBL" id="KAJ5080866.1"/>
    </source>
</evidence>
<keyword evidence="1" id="KW-0863">Zinc-finger</keyword>
<accession>A0A9W9JT22</accession>
<organism evidence="4 5">
    <name type="scientific">Penicillium angulare</name>
    <dbReference type="NCBI Taxonomy" id="116970"/>
    <lineage>
        <taxon>Eukaryota</taxon>
        <taxon>Fungi</taxon>
        <taxon>Dikarya</taxon>
        <taxon>Ascomycota</taxon>
        <taxon>Pezizomycotina</taxon>
        <taxon>Eurotiomycetes</taxon>
        <taxon>Eurotiomycetidae</taxon>
        <taxon>Eurotiales</taxon>
        <taxon>Aspergillaceae</taxon>
        <taxon>Penicillium</taxon>
    </lineage>
</organism>
<evidence type="ECO:0000256" key="2">
    <source>
        <dbReference type="SAM" id="MobiDB-lite"/>
    </source>
</evidence>